<evidence type="ECO:0000313" key="3">
    <source>
        <dbReference type="EMBL" id="HIQ29609.1"/>
    </source>
</evidence>
<keyword evidence="1" id="KW-0378">Hydrolase</keyword>
<dbReference type="InterPro" id="IPR029069">
    <property type="entry name" value="HotDog_dom_sf"/>
</dbReference>
<sequence length="134" mass="14791">MRSDSFSKTLGIEFLEITPGYAKARMKIDSRMLNFNGVAHGGVIFTLADAVFAAASNAHGTRAVALSVNVVYRSPVFEGEELIAEAHEVSLGKTTAIYHMTVKRRNPEKPVAFFQAVVYRTGEEVTQEIKKKQQ</sequence>
<dbReference type="Pfam" id="PF03061">
    <property type="entry name" value="4HBT"/>
    <property type="match status" value="1"/>
</dbReference>
<dbReference type="AlphaFoldDB" id="A0A833E9V5"/>
<dbReference type="InterPro" id="IPR052723">
    <property type="entry name" value="Acyl-CoA_thioesterase_PaaI"/>
</dbReference>
<evidence type="ECO:0000259" key="2">
    <source>
        <dbReference type="Pfam" id="PF03061"/>
    </source>
</evidence>
<feature type="domain" description="Thioesterase" evidence="2">
    <location>
        <begin position="36"/>
        <end position="109"/>
    </location>
</feature>
<gene>
    <name evidence="3" type="ORF">EYH45_03495</name>
</gene>
<evidence type="ECO:0000256" key="1">
    <source>
        <dbReference type="ARBA" id="ARBA00022801"/>
    </source>
</evidence>
<accession>A0A833E9V5</accession>
<dbReference type="Gene3D" id="3.10.129.10">
    <property type="entry name" value="Hotdog Thioesterase"/>
    <property type="match status" value="1"/>
</dbReference>
<dbReference type="PANTHER" id="PTHR42856">
    <property type="entry name" value="ACYL-COENZYME A THIOESTERASE PAAI"/>
    <property type="match status" value="1"/>
</dbReference>
<dbReference type="InterPro" id="IPR003736">
    <property type="entry name" value="PAAI_dom"/>
</dbReference>
<proteinExistence type="predicted"/>
<dbReference type="Proteomes" id="UP000608579">
    <property type="component" value="Unassembled WGS sequence"/>
</dbReference>
<protein>
    <submittedName>
        <fullName evidence="3">Hotdog fold thioesterase</fullName>
    </submittedName>
</protein>
<name>A0A833E9V5_CALS0</name>
<dbReference type="PANTHER" id="PTHR42856:SF1">
    <property type="entry name" value="ACYL-COENZYME A THIOESTERASE PAAI"/>
    <property type="match status" value="1"/>
</dbReference>
<dbReference type="SUPFAM" id="SSF54637">
    <property type="entry name" value="Thioesterase/thiol ester dehydrase-isomerase"/>
    <property type="match status" value="1"/>
</dbReference>
<dbReference type="CDD" id="cd03443">
    <property type="entry name" value="PaaI_thioesterase"/>
    <property type="match status" value="1"/>
</dbReference>
<dbReference type="NCBIfam" id="TIGR00369">
    <property type="entry name" value="unchar_dom_1"/>
    <property type="match status" value="1"/>
</dbReference>
<organism evidence="3 4">
    <name type="scientific">Caldiarchaeum subterraneum</name>
    <dbReference type="NCBI Taxonomy" id="311458"/>
    <lineage>
        <taxon>Archaea</taxon>
        <taxon>Nitrososphaerota</taxon>
        <taxon>Candidatus Caldarchaeales</taxon>
        <taxon>Candidatus Caldarchaeaceae</taxon>
        <taxon>Candidatus Caldarchaeum</taxon>
    </lineage>
</organism>
<reference evidence="3" key="1">
    <citation type="journal article" date="2020" name="ISME J.">
        <title>Gammaproteobacteria mediating utilization of methyl-, sulfur- and petroleum organic compounds in deep ocean hydrothermal plumes.</title>
        <authorList>
            <person name="Zhou Z."/>
            <person name="Liu Y."/>
            <person name="Pan J."/>
            <person name="Cron B.R."/>
            <person name="Toner B.M."/>
            <person name="Anantharaman K."/>
            <person name="Breier J.A."/>
            <person name="Dick G.J."/>
            <person name="Li M."/>
        </authorList>
    </citation>
    <scope>NUCLEOTIDE SEQUENCE</scope>
    <source>
        <strain evidence="3">SZUA-1515</strain>
    </source>
</reference>
<dbReference type="InterPro" id="IPR006683">
    <property type="entry name" value="Thioestr_dom"/>
</dbReference>
<evidence type="ECO:0000313" key="4">
    <source>
        <dbReference type="Proteomes" id="UP000608579"/>
    </source>
</evidence>
<comment type="caution">
    <text evidence="3">The sequence shown here is derived from an EMBL/GenBank/DDBJ whole genome shotgun (WGS) entry which is preliminary data.</text>
</comment>
<dbReference type="EMBL" id="DQVM01000067">
    <property type="protein sequence ID" value="HIQ29609.1"/>
    <property type="molecule type" value="Genomic_DNA"/>
</dbReference>
<dbReference type="GO" id="GO:0016289">
    <property type="term" value="F:acyl-CoA hydrolase activity"/>
    <property type="evidence" value="ECO:0007669"/>
    <property type="project" value="TreeGrafter"/>
</dbReference>